<organism evidence="1 10">
    <name type="scientific">Roseburia inulinivorans</name>
    <dbReference type="NCBI Taxonomy" id="360807"/>
    <lineage>
        <taxon>Bacteria</taxon>
        <taxon>Bacillati</taxon>
        <taxon>Bacillota</taxon>
        <taxon>Clostridia</taxon>
        <taxon>Lachnospirales</taxon>
        <taxon>Lachnospiraceae</taxon>
        <taxon>Roseburia</taxon>
    </lineage>
</organism>
<evidence type="ECO:0000313" key="11">
    <source>
        <dbReference type="Proteomes" id="UP000095395"/>
    </source>
</evidence>
<evidence type="ECO:0000313" key="14">
    <source>
        <dbReference type="Proteomes" id="UP000283492"/>
    </source>
</evidence>
<dbReference type="Proteomes" id="UP000266391">
    <property type="component" value="Unassembled WGS sequence"/>
</dbReference>
<proteinExistence type="predicted"/>
<evidence type="ECO:0000313" key="1">
    <source>
        <dbReference type="EMBL" id="CRL42540.1"/>
    </source>
</evidence>
<keyword evidence="4" id="KW-0032">Aminotransferase</keyword>
<protein>
    <submittedName>
        <fullName evidence="4">Aminotransferase class-III</fullName>
    </submittedName>
</protein>
<dbReference type="EMBL" id="QRUN01000007">
    <property type="protein sequence ID" value="RGR69063.1"/>
    <property type="molecule type" value="Genomic_DNA"/>
</dbReference>
<dbReference type="Proteomes" id="UP000283701">
    <property type="component" value="Unassembled WGS sequence"/>
</dbReference>
<evidence type="ECO:0000313" key="10">
    <source>
        <dbReference type="Proteomes" id="UP000049828"/>
    </source>
</evidence>
<dbReference type="Proteomes" id="UP000285820">
    <property type="component" value="Unassembled WGS sequence"/>
</dbReference>
<reference evidence="13 14" key="3">
    <citation type="submission" date="2018-08" db="EMBL/GenBank/DDBJ databases">
        <title>A genome reference for cultivated species of the human gut microbiota.</title>
        <authorList>
            <person name="Zou Y."/>
            <person name="Xue W."/>
            <person name="Luo G."/>
        </authorList>
    </citation>
    <scope>NUCLEOTIDE SEQUENCE [LARGE SCALE GENOMIC DNA]</scope>
    <source>
        <strain evidence="5 17">AF24-4</strain>
        <strain evidence="4 16">AF28-15</strain>
        <strain evidence="9 15">AM23-23AC</strain>
        <strain evidence="8 18">AM27-11</strain>
        <strain evidence="7 13">AM32-8LB</strain>
        <strain evidence="6 14">AM42-1AC</strain>
    </source>
</reference>
<evidence type="ECO:0000313" key="2">
    <source>
        <dbReference type="EMBL" id="CUN12958.1"/>
    </source>
</evidence>
<dbReference type="Proteomes" id="UP000095453">
    <property type="component" value="Unassembled WGS sequence"/>
</dbReference>
<evidence type="ECO:0000313" key="18">
    <source>
        <dbReference type="Proteomes" id="UP000286271"/>
    </source>
</evidence>
<evidence type="ECO:0000313" key="9">
    <source>
        <dbReference type="EMBL" id="RHF84835.1"/>
    </source>
</evidence>
<dbReference type="EMBL" id="QSFX01000009">
    <property type="protein sequence ID" value="RHA89737.1"/>
    <property type="molecule type" value="Genomic_DNA"/>
</dbReference>
<evidence type="ECO:0000313" key="17">
    <source>
        <dbReference type="Proteomes" id="UP000285820"/>
    </source>
</evidence>
<dbReference type="Proteomes" id="UP000283492">
    <property type="component" value="Unassembled WGS sequence"/>
</dbReference>
<evidence type="ECO:0000313" key="3">
    <source>
        <dbReference type="EMBL" id="CUN89340.1"/>
    </source>
</evidence>
<evidence type="ECO:0000313" key="8">
    <source>
        <dbReference type="EMBL" id="RHE96991.1"/>
    </source>
</evidence>
<dbReference type="Proteomes" id="UP000095395">
    <property type="component" value="Unassembled WGS sequence"/>
</dbReference>
<dbReference type="Proteomes" id="UP000286271">
    <property type="component" value="Unassembled WGS sequence"/>
</dbReference>
<keyword evidence="4" id="KW-0808">Transferase</keyword>
<dbReference type="EMBL" id="CVRS01000105">
    <property type="protein sequence ID" value="CRL42540.1"/>
    <property type="molecule type" value="Genomic_DNA"/>
</dbReference>
<accession>A0A0M6WY02</accession>
<dbReference type="GeneID" id="75162940"/>
<reference evidence="1" key="2">
    <citation type="submission" date="2015-05" db="EMBL/GenBank/DDBJ databases">
        <authorList>
            <person name="Wang D.B."/>
            <person name="Wang M."/>
        </authorList>
    </citation>
    <scope>NUCLEOTIDE SEQUENCE [LARGE SCALE GENOMIC DNA]</scope>
    <source>
        <strain evidence="1">L1-83</strain>
    </source>
</reference>
<dbReference type="EMBL" id="CYXX01000014">
    <property type="protein sequence ID" value="CUN12958.1"/>
    <property type="molecule type" value="Genomic_DNA"/>
</dbReference>
<dbReference type="Proteomes" id="UP000283738">
    <property type="component" value="Unassembled WGS sequence"/>
</dbReference>
<dbReference type="AlphaFoldDB" id="A0A0M6WY02"/>
<evidence type="ECO:0000313" key="12">
    <source>
        <dbReference type="Proteomes" id="UP000095453"/>
    </source>
</evidence>
<sequence length="60" mass="6995">MSREQLLELEDVKRSLLVQAYRMKQEHPHMSPVGIEMEMYSALMAEVKEITTRIQMSAEA</sequence>
<gene>
    <name evidence="9" type="ORF">DW654_07615</name>
    <name evidence="8" type="ORF">DW707_10125</name>
    <name evidence="7" type="ORF">DW813_09235</name>
    <name evidence="6" type="ORF">DW914_07090</name>
    <name evidence="5" type="ORF">DWY29_07485</name>
    <name evidence="4" type="ORF">DWY96_11660</name>
    <name evidence="3" type="ORF">ERS852392_01632</name>
    <name evidence="2" type="ORF">ERS852444_02013</name>
    <name evidence="1" type="ORF">RIL183_07091</name>
</gene>
<evidence type="ECO:0000313" key="13">
    <source>
        <dbReference type="Proteomes" id="UP000266391"/>
    </source>
</evidence>
<keyword evidence="10" id="KW-1185">Reference proteome</keyword>
<dbReference type="EMBL" id="CYYR01000009">
    <property type="protein sequence ID" value="CUN89340.1"/>
    <property type="molecule type" value="Genomic_DNA"/>
</dbReference>
<dbReference type="EMBL" id="QRTF01000027">
    <property type="protein sequence ID" value="RGQ47212.1"/>
    <property type="molecule type" value="Genomic_DNA"/>
</dbReference>
<evidence type="ECO:0000313" key="7">
    <source>
        <dbReference type="EMBL" id="RHD03330.1"/>
    </source>
</evidence>
<dbReference type="GO" id="GO:0008483">
    <property type="term" value="F:transaminase activity"/>
    <property type="evidence" value="ECO:0007669"/>
    <property type="project" value="UniProtKB-KW"/>
</dbReference>
<dbReference type="OrthoDB" id="2057828at2"/>
<evidence type="ECO:0000313" key="16">
    <source>
        <dbReference type="Proteomes" id="UP000283738"/>
    </source>
</evidence>
<name>A0A0M6WY02_9FIRM</name>
<dbReference type="EMBL" id="QRHP01000006">
    <property type="protein sequence ID" value="RHF84835.1"/>
    <property type="molecule type" value="Genomic_DNA"/>
</dbReference>
<evidence type="ECO:0000313" key="6">
    <source>
        <dbReference type="EMBL" id="RHA89737.1"/>
    </source>
</evidence>
<dbReference type="STRING" id="360807.ERS852392_01632"/>
<evidence type="ECO:0000313" key="5">
    <source>
        <dbReference type="EMBL" id="RGR69063.1"/>
    </source>
</evidence>
<reference evidence="10" key="1">
    <citation type="submission" date="2015-05" db="EMBL/GenBank/DDBJ databases">
        <authorList>
            <consortium name="Pathogen Informatics"/>
        </authorList>
    </citation>
    <scope>NUCLEOTIDE SEQUENCE [LARGE SCALE GENOMIC DNA]</scope>
    <source>
        <strain evidence="3 11">2789STDY5608835</strain>
        <strain evidence="2 12">2789STDY5608887</strain>
        <strain evidence="10">L1-83</strain>
    </source>
</reference>
<dbReference type="RefSeq" id="WP_021922519.1">
    <property type="nucleotide sequence ID" value="NZ_CABJFX010000009.1"/>
</dbReference>
<dbReference type="Proteomes" id="UP000049828">
    <property type="component" value="Unassembled WGS sequence"/>
</dbReference>
<evidence type="ECO:0000313" key="4">
    <source>
        <dbReference type="EMBL" id="RGQ47212.1"/>
    </source>
</evidence>
<dbReference type="EMBL" id="QSKW01000015">
    <property type="protein sequence ID" value="RHE96991.1"/>
    <property type="molecule type" value="Genomic_DNA"/>
</dbReference>
<dbReference type="EMBL" id="QSIQ01000012">
    <property type="protein sequence ID" value="RHD03330.1"/>
    <property type="molecule type" value="Genomic_DNA"/>
</dbReference>
<evidence type="ECO:0000313" key="15">
    <source>
        <dbReference type="Proteomes" id="UP000283701"/>
    </source>
</evidence>